<dbReference type="GO" id="GO:0004984">
    <property type="term" value="F:olfactory receptor activity"/>
    <property type="evidence" value="ECO:0007669"/>
    <property type="project" value="InterPro"/>
</dbReference>
<dbReference type="PANTHER" id="PTHR21137:SF35">
    <property type="entry name" value="ODORANT RECEPTOR 19A-RELATED"/>
    <property type="match status" value="1"/>
</dbReference>
<keyword evidence="7 10" id="KW-0472">Membrane</keyword>
<evidence type="ECO:0000256" key="9">
    <source>
        <dbReference type="ARBA" id="ARBA00023224"/>
    </source>
</evidence>
<feature type="transmembrane region" description="Helical" evidence="10">
    <location>
        <begin position="21"/>
        <end position="44"/>
    </location>
</feature>
<dbReference type="AlphaFoldDB" id="A0A0S1TPG6"/>
<evidence type="ECO:0000256" key="3">
    <source>
        <dbReference type="ARBA" id="ARBA00022606"/>
    </source>
</evidence>
<dbReference type="Pfam" id="PF02949">
    <property type="entry name" value="7tm_6"/>
    <property type="match status" value="1"/>
</dbReference>
<gene>
    <name evidence="11" type="primary">OR8</name>
</gene>
<evidence type="ECO:0000256" key="10">
    <source>
        <dbReference type="RuleBase" id="RU351113"/>
    </source>
</evidence>
<dbReference type="InterPro" id="IPR004117">
    <property type="entry name" value="7tm6_olfct_rcpt"/>
</dbReference>
<evidence type="ECO:0000256" key="1">
    <source>
        <dbReference type="ARBA" id="ARBA00004651"/>
    </source>
</evidence>
<accession>A0A0S1TPG6</accession>
<keyword evidence="6 10" id="KW-1133">Transmembrane helix</keyword>
<reference evidence="11" key="1">
    <citation type="journal article" date="2016" name="PLoS ONE">
        <title>Identification of Putative Chemosensory Receptor Genes from the Athetis dissimilis Antennal Transcriptome.</title>
        <authorList>
            <person name="Dong J."/>
            <person name="Song Y."/>
            <person name="Li W."/>
            <person name="Shi J."/>
            <person name="Wang Z."/>
        </authorList>
    </citation>
    <scope>NUCLEOTIDE SEQUENCE</scope>
    <source>
        <tissue evidence="11">Antenna</tissue>
    </source>
</reference>
<comment type="subcellular location">
    <subcellularLocation>
        <location evidence="1 10">Cell membrane</location>
        <topology evidence="1 10">Multi-pass membrane protein</topology>
    </subcellularLocation>
</comment>
<feature type="transmembrane region" description="Helical" evidence="10">
    <location>
        <begin position="56"/>
        <end position="75"/>
    </location>
</feature>
<dbReference type="PANTHER" id="PTHR21137">
    <property type="entry name" value="ODORANT RECEPTOR"/>
    <property type="match status" value="1"/>
</dbReference>
<name>A0A0S1TPG6_ATHDI</name>
<dbReference type="GO" id="GO:0007165">
    <property type="term" value="P:signal transduction"/>
    <property type="evidence" value="ECO:0007669"/>
    <property type="project" value="UniProtKB-KW"/>
</dbReference>
<proteinExistence type="evidence at transcript level"/>
<sequence length="382" mass="44807">MKFFKFLAIWPDDNPTRCYMFYSKAFITIFVFIFYILLTLNFFFLPRRMDIFIDDMMFFFTDCSVLSKVLTFLLMREKIIKILDVLESDIFQPEDAEEKAIVEKAKEFNKLYWKIVAYLSNLSNYSNLLPFVIHFVKGTELRFPVCTYSFLTDSLRSMLIYPLYIYQGMGITFHMLYNVNVDTFFLGLMILAIAQLEVLDVKLRKVTDVNKLDGVINEISNEPMDRNKIAVMKINKCIIHFDEVSRFCKLIEEVFTVTLFVQFSMASCIICVCLMRFTMPAPLDYLLFLGTYMIAMMLQIMVPCWFGSKIMHMSSQLAFSIYNCDWTTASREFKSNMRLFVERTNKPLTITGGKMFCLSLSAFTSIMNSAYSFFTLLQQMQD</sequence>
<keyword evidence="8 10" id="KW-0675">Receptor</keyword>
<evidence type="ECO:0000256" key="6">
    <source>
        <dbReference type="ARBA" id="ARBA00022989"/>
    </source>
</evidence>
<feature type="transmembrane region" description="Helical" evidence="10">
    <location>
        <begin position="285"/>
        <end position="306"/>
    </location>
</feature>
<evidence type="ECO:0000256" key="7">
    <source>
        <dbReference type="ARBA" id="ARBA00023136"/>
    </source>
</evidence>
<evidence type="ECO:0000313" key="11">
    <source>
        <dbReference type="EMBL" id="ALM26196.1"/>
    </source>
</evidence>
<keyword evidence="4 10" id="KW-0812">Transmembrane</keyword>
<dbReference type="EMBL" id="KR935704">
    <property type="protein sequence ID" value="ALM26196.1"/>
    <property type="molecule type" value="mRNA"/>
</dbReference>
<protein>
    <recommendedName>
        <fullName evidence="10">Odorant receptor</fullName>
    </recommendedName>
</protein>
<evidence type="ECO:0000256" key="4">
    <source>
        <dbReference type="ARBA" id="ARBA00022692"/>
    </source>
</evidence>
<organism evidence="11">
    <name type="scientific">Athetis dissimilis</name>
    <name type="common">Moth</name>
    <name type="synonym">Proxenus dissimilis</name>
    <dbReference type="NCBI Taxonomy" id="1737331"/>
    <lineage>
        <taxon>Eukaryota</taxon>
        <taxon>Metazoa</taxon>
        <taxon>Ecdysozoa</taxon>
        <taxon>Arthropoda</taxon>
        <taxon>Hexapoda</taxon>
        <taxon>Insecta</taxon>
        <taxon>Pterygota</taxon>
        <taxon>Neoptera</taxon>
        <taxon>Endopterygota</taxon>
        <taxon>Lepidoptera</taxon>
        <taxon>Glossata</taxon>
        <taxon>Ditrysia</taxon>
        <taxon>Noctuoidea</taxon>
        <taxon>Noctuidae</taxon>
        <taxon>Noctuinae</taxon>
        <taxon>Athetis</taxon>
    </lineage>
</organism>
<evidence type="ECO:0000256" key="8">
    <source>
        <dbReference type="ARBA" id="ARBA00023170"/>
    </source>
</evidence>
<evidence type="ECO:0000256" key="2">
    <source>
        <dbReference type="ARBA" id="ARBA00022475"/>
    </source>
</evidence>
<keyword evidence="9 10" id="KW-0807">Transducer</keyword>
<comment type="similarity">
    <text evidence="10">Belongs to the insect chemoreceptor superfamily. Heteromeric odorant receptor channel (TC 1.A.69) family.</text>
</comment>
<evidence type="ECO:0000256" key="5">
    <source>
        <dbReference type="ARBA" id="ARBA00022725"/>
    </source>
</evidence>
<dbReference type="GO" id="GO:0005886">
    <property type="term" value="C:plasma membrane"/>
    <property type="evidence" value="ECO:0007669"/>
    <property type="project" value="UniProtKB-SubCell"/>
</dbReference>
<comment type="caution">
    <text evidence="10">Lacks conserved residue(s) required for the propagation of feature annotation.</text>
</comment>
<feature type="transmembrane region" description="Helical" evidence="10">
    <location>
        <begin position="254"/>
        <end position="279"/>
    </location>
</feature>
<dbReference type="GO" id="GO:0005549">
    <property type="term" value="F:odorant binding"/>
    <property type="evidence" value="ECO:0007669"/>
    <property type="project" value="InterPro"/>
</dbReference>
<feature type="transmembrane region" description="Helical" evidence="10">
    <location>
        <begin position="355"/>
        <end position="374"/>
    </location>
</feature>
<feature type="transmembrane region" description="Helical" evidence="10">
    <location>
        <begin position="183"/>
        <end position="201"/>
    </location>
</feature>
<keyword evidence="2" id="KW-1003">Cell membrane</keyword>
<keyword evidence="3 10" id="KW-0716">Sensory transduction</keyword>
<keyword evidence="5 10" id="KW-0552">Olfaction</keyword>